<comment type="caution">
    <text evidence="13">The sequence shown here is derived from an EMBL/GenBank/DDBJ whole genome shotgun (WGS) entry which is preliminary data.</text>
</comment>
<keyword evidence="3 9" id="KW-1003">Cell membrane</keyword>
<comment type="similarity">
    <text evidence="9">Belongs to the SecD/SecF family. SecD subfamily.</text>
</comment>
<keyword evidence="2 9" id="KW-0813">Transport</keyword>
<dbReference type="GO" id="GO:0065002">
    <property type="term" value="P:intracellular protein transmembrane transport"/>
    <property type="evidence" value="ECO:0007669"/>
    <property type="project" value="UniProtKB-UniRule"/>
</dbReference>
<dbReference type="NCBIfam" id="TIGR01129">
    <property type="entry name" value="secD"/>
    <property type="match status" value="1"/>
</dbReference>
<dbReference type="InterPro" id="IPR005791">
    <property type="entry name" value="SecD"/>
</dbReference>
<sequence length="426" mass="46568">MKRVLAFLLIVVVSLGVIVWTSPSIVNSIRLGLDLKGGFEILYQASPLESGGKVTNDALKQTAKSLDKRINATGTSEPEITIEGTDRIRVKIADVQNEEEVRKKLKEPAVLTFRSSEGCEDASDYCKIELQGTDFVEGGASVVFDELQRPIVAIKLKDASKFAEITKRLAGLYDPDPTKARNHLAIFMDDTLISDPSVNYEIPGGEATITGQRTKEEANELKDTINLGSLPLKLTEKYSQTVTATLGKMSLEQTVKAGIIGTALILLFMLVIYRLPGVIASFSLILFTWVLLLVFWLSEITLTLPGIAAFILGLSMAVDANIITYERIKEELRSGKSIKSAMKAGSKNSFRTIMDANITTIIAGVVMYILGESQVKGFALILMMTVIVSILTNVFLSRIMLHALVKANVLTKPGYFGVKESEIRAL</sequence>
<dbReference type="InterPro" id="IPR048634">
    <property type="entry name" value="SecD_SecF_C"/>
</dbReference>
<accession>A0A3A3GE67</accession>
<dbReference type="Gene3D" id="1.20.1640.10">
    <property type="entry name" value="Multidrug efflux transporter AcrB transmembrane domain"/>
    <property type="match status" value="1"/>
</dbReference>
<dbReference type="PANTHER" id="PTHR30081">
    <property type="entry name" value="PROTEIN-EXPORT MEMBRANE PROTEIN SEC"/>
    <property type="match status" value="1"/>
</dbReference>
<dbReference type="EMBL" id="QYZD01000026">
    <property type="protein sequence ID" value="RJG21219.1"/>
    <property type="molecule type" value="Genomic_DNA"/>
</dbReference>
<keyword evidence="4 9" id="KW-0812">Transmembrane</keyword>
<dbReference type="GO" id="GO:0006605">
    <property type="term" value="P:protein targeting"/>
    <property type="evidence" value="ECO:0007669"/>
    <property type="project" value="UniProtKB-UniRule"/>
</dbReference>
<evidence type="ECO:0000256" key="6">
    <source>
        <dbReference type="ARBA" id="ARBA00022989"/>
    </source>
</evidence>
<feature type="transmembrane region" description="Helical" evidence="9">
    <location>
        <begin position="349"/>
        <end position="371"/>
    </location>
</feature>
<feature type="domain" description="Protein export membrane protein SecD/SecF C-terminal" evidence="10">
    <location>
        <begin position="237"/>
        <end position="404"/>
    </location>
</feature>
<dbReference type="GO" id="GO:0005886">
    <property type="term" value="C:plasma membrane"/>
    <property type="evidence" value="ECO:0007669"/>
    <property type="project" value="UniProtKB-SubCell"/>
</dbReference>
<reference evidence="13 14" key="1">
    <citation type="submission" date="2018-09" db="EMBL/GenBank/DDBJ databases">
        <title>Paenibacillus SK2017-BO5.</title>
        <authorList>
            <person name="Piskunova J.V."/>
            <person name="Dubiley S.A."/>
            <person name="Severinov K.V."/>
        </authorList>
    </citation>
    <scope>NUCLEOTIDE SEQUENCE [LARGE SCALE GENOMIC DNA]</scope>
    <source>
        <strain evidence="13 14">BO5</strain>
    </source>
</reference>
<comment type="function">
    <text evidence="9">Part of the Sec protein translocase complex. Interacts with the SecYEG preprotein conducting channel. SecDF uses the proton motive force (PMF) to complete protein translocation after the ATP-dependent function of SecA.</text>
</comment>
<dbReference type="Pfam" id="PF21760">
    <property type="entry name" value="SecD_1st"/>
    <property type="match status" value="1"/>
</dbReference>
<evidence type="ECO:0000256" key="4">
    <source>
        <dbReference type="ARBA" id="ARBA00022692"/>
    </source>
</evidence>
<evidence type="ECO:0000259" key="11">
    <source>
        <dbReference type="Pfam" id="PF21760"/>
    </source>
</evidence>
<keyword evidence="6 9" id="KW-1133">Transmembrane helix</keyword>
<dbReference type="SUPFAM" id="SSF82866">
    <property type="entry name" value="Multidrug efflux transporter AcrB transmembrane domain"/>
    <property type="match status" value="1"/>
</dbReference>
<dbReference type="GO" id="GO:0043952">
    <property type="term" value="P:protein transport by the Sec complex"/>
    <property type="evidence" value="ECO:0007669"/>
    <property type="project" value="UniProtKB-UniRule"/>
</dbReference>
<dbReference type="InterPro" id="IPR055344">
    <property type="entry name" value="SecD_SecF_C_bact"/>
</dbReference>
<protein>
    <recommendedName>
        <fullName evidence="9">Protein translocase subunit SecD</fullName>
    </recommendedName>
</protein>
<dbReference type="NCBIfam" id="TIGR00916">
    <property type="entry name" value="2A0604s01"/>
    <property type="match status" value="1"/>
</dbReference>
<proteinExistence type="inferred from homology"/>
<feature type="domain" description="SecDF P1 head subdomain" evidence="12">
    <location>
        <begin position="130"/>
        <end position="231"/>
    </location>
</feature>
<feature type="domain" description="Protein translocase subunit SecDF P1" evidence="11">
    <location>
        <begin position="60"/>
        <end position="116"/>
    </location>
</feature>
<dbReference type="Proteomes" id="UP000266177">
    <property type="component" value="Unassembled WGS sequence"/>
</dbReference>
<evidence type="ECO:0000256" key="5">
    <source>
        <dbReference type="ARBA" id="ARBA00022927"/>
    </source>
</evidence>
<dbReference type="InterPro" id="IPR022813">
    <property type="entry name" value="SecD/SecF_arch_bac"/>
</dbReference>
<feature type="transmembrane region" description="Helical" evidence="9">
    <location>
        <begin position="377"/>
        <end position="396"/>
    </location>
</feature>
<comment type="caution">
    <text evidence="9">Lacks conserved residue(s) required for the propagation of feature annotation.</text>
</comment>
<feature type="transmembrane region" description="Helical" evidence="9">
    <location>
        <begin position="304"/>
        <end position="328"/>
    </location>
</feature>
<dbReference type="GO" id="GO:0015450">
    <property type="term" value="F:protein-transporting ATPase activity"/>
    <property type="evidence" value="ECO:0007669"/>
    <property type="project" value="InterPro"/>
</dbReference>
<keyword evidence="7 9" id="KW-0811">Translocation</keyword>
<dbReference type="AlphaFoldDB" id="A0A3A3GE67"/>
<dbReference type="FunFam" id="1.20.1640.10:FF:000004">
    <property type="entry name" value="Protein translocase subunit SecD"/>
    <property type="match status" value="1"/>
</dbReference>
<dbReference type="Gene3D" id="3.30.70.3400">
    <property type="match status" value="1"/>
</dbReference>
<dbReference type="HAMAP" id="MF_01463_B">
    <property type="entry name" value="SecD_B"/>
    <property type="match status" value="1"/>
</dbReference>
<evidence type="ECO:0000256" key="8">
    <source>
        <dbReference type="ARBA" id="ARBA00023136"/>
    </source>
</evidence>
<gene>
    <name evidence="9 13" type="primary">secD</name>
    <name evidence="13" type="ORF">DQX05_22185</name>
</gene>
<evidence type="ECO:0000259" key="10">
    <source>
        <dbReference type="Pfam" id="PF02355"/>
    </source>
</evidence>
<comment type="subunit">
    <text evidence="9">Forms a complex with SecF. Part of the essential Sec protein translocation apparatus which comprises SecA, SecYEG and auxiliary proteins SecDF. Other proteins may also be involved.</text>
</comment>
<keyword evidence="8 9" id="KW-0472">Membrane</keyword>
<dbReference type="Gene3D" id="3.30.1360.200">
    <property type="match status" value="1"/>
</dbReference>
<dbReference type="OrthoDB" id="9805019at2"/>
<dbReference type="InterPro" id="IPR048631">
    <property type="entry name" value="SecD_1st"/>
</dbReference>
<comment type="subcellular location">
    <subcellularLocation>
        <location evidence="1 9">Cell membrane</location>
        <topology evidence="1 9">Multi-pass membrane protein</topology>
    </subcellularLocation>
</comment>
<dbReference type="InterPro" id="IPR054384">
    <property type="entry name" value="SecDF_P1_head"/>
</dbReference>
<keyword evidence="5 9" id="KW-0653">Protein transport</keyword>
<evidence type="ECO:0000256" key="7">
    <source>
        <dbReference type="ARBA" id="ARBA00023010"/>
    </source>
</evidence>
<dbReference type="Pfam" id="PF22599">
    <property type="entry name" value="SecDF_P1_head"/>
    <property type="match status" value="1"/>
</dbReference>
<evidence type="ECO:0000256" key="2">
    <source>
        <dbReference type="ARBA" id="ARBA00022448"/>
    </source>
</evidence>
<evidence type="ECO:0000313" key="14">
    <source>
        <dbReference type="Proteomes" id="UP000266177"/>
    </source>
</evidence>
<dbReference type="RefSeq" id="WP_119795645.1">
    <property type="nucleotide sequence ID" value="NZ_QYZD01000026.1"/>
</dbReference>
<evidence type="ECO:0000313" key="13">
    <source>
        <dbReference type="EMBL" id="RJG21219.1"/>
    </source>
</evidence>
<evidence type="ECO:0000259" key="12">
    <source>
        <dbReference type="Pfam" id="PF22599"/>
    </source>
</evidence>
<feature type="transmembrane region" description="Helical" evidence="9">
    <location>
        <begin position="278"/>
        <end position="298"/>
    </location>
</feature>
<evidence type="ECO:0000256" key="9">
    <source>
        <dbReference type="HAMAP-Rule" id="MF_01463"/>
    </source>
</evidence>
<name>A0A3A3GE67_PANTH</name>
<feature type="transmembrane region" description="Helical" evidence="9">
    <location>
        <begin position="255"/>
        <end position="273"/>
    </location>
</feature>
<dbReference type="PANTHER" id="PTHR30081:SF1">
    <property type="entry name" value="PROTEIN TRANSLOCASE SUBUNIT SECD"/>
    <property type="match status" value="1"/>
</dbReference>
<organism evidence="13 14">
    <name type="scientific">Paenibacillus thiaminolyticus</name>
    <name type="common">Bacillus thiaminolyticus</name>
    <dbReference type="NCBI Taxonomy" id="49283"/>
    <lineage>
        <taxon>Bacteria</taxon>
        <taxon>Bacillati</taxon>
        <taxon>Bacillota</taxon>
        <taxon>Bacilli</taxon>
        <taxon>Bacillales</taxon>
        <taxon>Paenibacillaceae</taxon>
        <taxon>Paenibacillus</taxon>
    </lineage>
</organism>
<evidence type="ECO:0000256" key="1">
    <source>
        <dbReference type="ARBA" id="ARBA00004651"/>
    </source>
</evidence>
<evidence type="ECO:0000256" key="3">
    <source>
        <dbReference type="ARBA" id="ARBA00022475"/>
    </source>
</evidence>
<dbReference type="Pfam" id="PF02355">
    <property type="entry name" value="SecD_SecF_C"/>
    <property type="match status" value="1"/>
</dbReference>